<evidence type="ECO:0000313" key="4">
    <source>
        <dbReference type="Proteomes" id="UP000242700"/>
    </source>
</evidence>
<reference evidence="4" key="2">
    <citation type="submission" date="2016-10" db="EMBL/GenBank/DDBJ databases">
        <authorList>
            <person name="Varghese N."/>
            <person name="Submissions S."/>
        </authorList>
    </citation>
    <scope>NUCLEOTIDE SEQUENCE [LARGE SCALE GENOMIC DNA]</scope>
    <source>
        <strain evidence="4">CGMCC 1.8911</strain>
    </source>
</reference>
<evidence type="ECO:0000313" key="5">
    <source>
        <dbReference type="Proteomes" id="UP001519348"/>
    </source>
</evidence>
<dbReference type="STRING" id="586411.SAMN05216187_103208"/>
<protein>
    <submittedName>
        <fullName evidence="3">tRNA(Arg) A34 adenosine deaminase TadA</fullName>
    </submittedName>
</protein>
<dbReference type="EMBL" id="JAGGKN010000004">
    <property type="protein sequence ID" value="MBP1952265.1"/>
    <property type="molecule type" value="Genomic_DNA"/>
</dbReference>
<evidence type="ECO:0000259" key="1">
    <source>
        <dbReference type="PROSITE" id="PS51747"/>
    </source>
</evidence>
<dbReference type="Proteomes" id="UP001519348">
    <property type="component" value="Unassembled WGS sequence"/>
</dbReference>
<dbReference type="RefSeq" id="WP_092595951.1">
    <property type="nucleotide sequence ID" value="NZ_BMCN01000002.1"/>
</dbReference>
<dbReference type="GO" id="GO:0003824">
    <property type="term" value="F:catalytic activity"/>
    <property type="evidence" value="ECO:0007669"/>
    <property type="project" value="InterPro"/>
</dbReference>
<dbReference type="PROSITE" id="PS51747">
    <property type="entry name" value="CYT_DCMP_DEAMINASES_2"/>
    <property type="match status" value="1"/>
</dbReference>
<evidence type="ECO:0000313" key="3">
    <source>
        <dbReference type="EMBL" id="SDJ91508.1"/>
    </source>
</evidence>
<dbReference type="OrthoDB" id="9802676at2"/>
<reference evidence="2 5" key="3">
    <citation type="submission" date="2021-03" db="EMBL/GenBank/DDBJ databases">
        <title>Genomic Encyclopedia of Type Strains, Phase IV (KMG-IV): sequencing the most valuable type-strain genomes for metagenomic binning, comparative biology and taxonomic classification.</title>
        <authorList>
            <person name="Goeker M."/>
        </authorList>
    </citation>
    <scope>NUCLEOTIDE SEQUENCE [LARGE SCALE GENOMIC DNA]</scope>
    <source>
        <strain evidence="2 5">DSM 22420</strain>
    </source>
</reference>
<dbReference type="SUPFAM" id="SSF53927">
    <property type="entry name" value="Cytidine deaminase-like"/>
    <property type="match status" value="1"/>
</dbReference>
<dbReference type="EMBL" id="FNFI01000003">
    <property type="protein sequence ID" value="SDJ91508.1"/>
    <property type="molecule type" value="Genomic_DNA"/>
</dbReference>
<dbReference type="Gene3D" id="3.40.140.10">
    <property type="entry name" value="Cytidine Deaminase, domain 2"/>
    <property type="match status" value="1"/>
</dbReference>
<sequence>MITETDRAYLKRSVELAEQALNTGNSPFGSVLVSQEGKILFEDHNHDKDGDRTQHPEYAVVKWALEHLTEEERRNTVVYTSGEHCSMCSSAHALAGLGRIVYASSSAQLRAWQKELSVNQSGPLKGLSIEDVVNDTPIDGPDQELSEAVKQLQIEYYKK</sequence>
<dbReference type="PANTHER" id="PTHR11079:SF179">
    <property type="entry name" value="TRNA(ADENINE(34)) DEAMINASE, CHLOROPLASTIC"/>
    <property type="match status" value="1"/>
</dbReference>
<keyword evidence="5" id="KW-1185">Reference proteome</keyword>
<dbReference type="InterPro" id="IPR016193">
    <property type="entry name" value="Cytidine_deaminase-like"/>
</dbReference>
<accession>A0A1G8XLT2</accession>
<name>A0A1G8XLT2_9STAP</name>
<dbReference type="InterPro" id="IPR002125">
    <property type="entry name" value="CMP_dCMP_dom"/>
</dbReference>
<dbReference type="CDD" id="cd01285">
    <property type="entry name" value="nucleoside_deaminase"/>
    <property type="match status" value="1"/>
</dbReference>
<reference evidence="3" key="1">
    <citation type="submission" date="2016-10" db="EMBL/GenBank/DDBJ databases">
        <authorList>
            <person name="de Groot N.N."/>
        </authorList>
    </citation>
    <scope>NUCLEOTIDE SEQUENCE [LARGE SCALE GENOMIC DNA]</scope>
    <source>
        <strain evidence="3">CGMCC 1.8911</strain>
    </source>
</reference>
<dbReference type="Pfam" id="PF00383">
    <property type="entry name" value="dCMP_cyt_deam_1"/>
    <property type="match status" value="1"/>
</dbReference>
<proteinExistence type="predicted"/>
<dbReference type="PANTHER" id="PTHR11079">
    <property type="entry name" value="CYTOSINE DEAMINASE FAMILY MEMBER"/>
    <property type="match status" value="1"/>
</dbReference>
<gene>
    <name evidence="2" type="ORF">J2Z27_001313</name>
    <name evidence="3" type="ORF">SAMN05216187_103208</name>
</gene>
<evidence type="ECO:0000313" key="2">
    <source>
        <dbReference type="EMBL" id="MBP1952265.1"/>
    </source>
</evidence>
<dbReference type="Proteomes" id="UP000242700">
    <property type="component" value="Unassembled WGS sequence"/>
</dbReference>
<organism evidence="3 4">
    <name type="scientific">Jeotgalicoccus aerolatus</name>
    <dbReference type="NCBI Taxonomy" id="709510"/>
    <lineage>
        <taxon>Bacteria</taxon>
        <taxon>Bacillati</taxon>
        <taxon>Bacillota</taxon>
        <taxon>Bacilli</taxon>
        <taxon>Bacillales</taxon>
        <taxon>Staphylococcaceae</taxon>
        <taxon>Jeotgalicoccus</taxon>
    </lineage>
</organism>
<dbReference type="AlphaFoldDB" id="A0A1G8XLT2"/>
<feature type="domain" description="CMP/dCMP-type deaminase" evidence="1">
    <location>
        <begin position="4"/>
        <end position="115"/>
    </location>
</feature>